<keyword evidence="3" id="KW-0515">Mutator protein</keyword>
<dbReference type="GO" id="GO:0035539">
    <property type="term" value="F:8-oxo-7,8-dihydrodeoxyguanosine triphosphate pyrophosphatase activity"/>
    <property type="evidence" value="ECO:0007669"/>
    <property type="project" value="UniProtKB-EC"/>
</dbReference>
<dbReference type="InterPro" id="IPR015797">
    <property type="entry name" value="NUDIX_hydrolase-like_dom_sf"/>
</dbReference>
<keyword evidence="5" id="KW-0479">Metal-binding</keyword>
<sequence length="122" mass="13555">MQIVVGVAVVEEGRVLAAYRPGPDGGWEFPGGKVEPGESEEQAAVREIQEELDVEIAVGESLGPGVDISAEYRLHVYRARIVAGDPVPREHSELRWFGPAELDESDWLAPDRPFVRRLRPRI</sequence>
<evidence type="ECO:0000313" key="14">
    <source>
        <dbReference type="EMBL" id="MBB5983508.1"/>
    </source>
</evidence>
<dbReference type="GO" id="GO:0006281">
    <property type="term" value="P:DNA repair"/>
    <property type="evidence" value="ECO:0007669"/>
    <property type="project" value="UniProtKB-KW"/>
</dbReference>
<evidence type="ECO:0000256" key="2">
    <source>
        <dbReference type="ARBA" id="ARBA00005582"/>
    </source>
</evidence>
<keyword evidence="4" id="KW-0235">DNA replication</keyword>
<dbReference type="PANTHER" id="PTHR47707:SF1">
    <property type="entry name" value="NUDIX HYDROLASE FAMILY PROTEIN"/>
    <property type="match status" value="1"/>
</dbReference>
<dbReference type="InterPro" id="IPR020476">
    <property type="entry name" value="Nudix_hydrolase"/>
</dbReference>
<dbReference type="PROSITE" id="PS00893">
    <property type="entry name" value="NUDIX_BOX"/>
    <property type="match status" value="1"/>
</dbReference>
<reference evidence="14 15" key="1">
    <citation type="submission" date="2020-08" db="EMBL/GenBank/DDBJ databases">
        <title>Sequencing the genomes of 1000 actinobacteria strains.</title>
        <authorList>
            <person name="Klenk H.-P."/>
        </authorList>
    </citation>
    <scope>NUCLEOTIDE SEQUENCE [LARGE SCALE GENOMIC DNA]</scope>
    <source>
        <strain evidence="14 15">DSM 17294</strain>
    </source>
</reference>
<comment type="similarity">
    <text evidence="2 12">Belongs to the Nudix hydrolase family.</text>
</comment>
<dbReference type="InterPro" id="IPR020084">
    <property type="entry name" value="NUDIX_hydrolase_CS"/>
</dbReference>
<dbReference type="GO" id="GO:0044716">
    <property type="term" value="F:8-oxo-GDP phosphatase activity"/>
    <property type="evidence" value="ECO:0007669"/>
    <property type="project" value="TreeGrafter"/>
</dbReference>
<evidence type="ECO:0000256" key="3">
    <source>
        <dbReference type="ARBA" id="ARBA00022457"/>
    </source>
</evidence>
<name>A0A841E8B6_9ACTN</name>
<evidence type="ECO:0000256" key="11">
    <source>
        <dbReference type="ARBA" id="ARBA00038905"/>
    </source>
</evidence>
<dbReference type="Proteomes" id="UP000558997">
    <property type="component" value="Unassembled WGS sequence"/>
</dbReference>
<protein>
    <recommendedName>
        <fullName evidence="11">8-oxo-dGTP diphosphatase</fullName>
        <ecNumber evidence="11">3.6.1.55</ecNumber>
    </recommendedName>
</protein>
<dbReference type="GO" id="GO:0008413">
    <property type="term" value="F:8-oxo-7,8-dihydroguanosine triphosphate pyrophosphatase activity"/>
    <property type="evidence" value="ECO:0007669"/>
    <property type="project" value="TreeGrafter"/>
</dbReference>
<dbReference type="PRINTS" id="PR00502">
    <property type="entry name" value="NUDIXFAMILY"/>
</dbReference>
<dbReference type="GO" id="GO:0046872">
    <property type="term" value="F:metal ion binding"/>
    <property type="evidence" value="ECO:0007669"/>
    <property type="project" value="UniProtKB-KW"/>
</dbReference>
<evidence type="ECO:0000256" key="5">
    <source>
        <dbReference type="ARBA" id="ARBA00022723"/>
    </source>
</evidence>
<evidence type="ECO:0000256" key="4">
    <source>
        <dbReference type="ARBA" id="ARBA00022705"/>
    </source>
</evidence>
<keyword evidence="8" id="KW-0460">Magnesium</keyword>
<keyword evidence="15" id="KW-1185">Reference proteome</keyword>
<evidence type="ECO:0000256" key="7">
    <source>
        <dbReference type="ARBA" id="ARBA00022801"/>
    </source>
</evidence>
<keyword evidence="6" id="KW-0227">DNA damage</keyword>
<dbReference type="InterPro" id="IPR000086">
    <property type="entry name" value="NUDIX_hydrolase_dom"/>
</dbReference>
<comment type="cofactor">
    <cofactor evidence="1">
        <name>Mg(2+)</name>
        <dbReference type="ChEBI" id="CHEBI:18420"/>
    </cofactor>
</comment>
<dbReference type="Pfam" id="PF00293">
    <property type="entry name" value="NUDIX"/>
    <property type="match status" value="1"/>
</dbReference>
<dbReference type="GO" id="GO:0044715">
    <property type="term" value="F:8-oxo-dGDP phosphatase activity"/>
    <property type="evidence" value="ECO:0007669"/>
    <property type="project" value="TreeGrafter"/>
</dbReference>
<evidence type="ECO:0000313" key="15">
    <source>
        <dbReference type="Proteomes" id="UP000558997"/>
    </source>
</evidence>
<comment type="caution">
    <text evidence="14">The sequence shown here is derived from an EMBL/GenBank/DDBJ whole genome shotgun (WGS) entry which is preliminary data.</text>
</comment>
<dbReference type="PANTHER" id="PTHR47707">
    <property type="entry name" value="8-OXO-DGTP DIPHOSPHATASE"/>
    <property type="match status" value="1"/>
</dbReference>
<evidence type="ECO:0000256" key="8">
    <source>
        <dbReference type="ARBA" id="ARBA00022842"/>
    </source>
</evidence>
<evidence type="ECO:0000256" key="10">
    <source>
        <dbReference type="ARBA" id="ARBA00035861"/>
    </source>
</evidence>
<dbReference type="RefSeq" id="WP_337906731.1">
    <property type="nucleotide sequence ID" value="NZ_BAAAVN010000022.1"/>
</dbReference>
<keyword evidence="9" id="KW-0234">DNA repair</keyword>
<dbReference type="EC" id="3.6.1.55" evidence="11"/>
<comment type="catalytic activity">
    <reaction evidence="10">
        <text>8-oxo-dGTP + H2O = 8-oxo-dGMP + diphosphate + H(+)</text>
        <dbReference type="Rhea" id="RHEA:31575"/>
        <dbReference type="ChEBI" id="CHEBI:15377"/>
        <dbReference type="ChEBI" id="CHEBI:15378"/>
        <dbReference type="ChEBI" id="CHEBI:33019"/>
        <dbReference type="ChEBI" id="CHEBI:63224"/>
        <dbReference type="ChEBI" id="CHEBI:77896"/>
        <dbReference type="EC" id="3.6.1.55"/>
    </reaction>
</comment>
<dbReference type="InterPro" id="IPR047127">
    <property type="entry name" value="MutT-like"/>
</dbReference>
<evidence type="ECO:0000256" key="6">
    <source>
        <dbReference type="ARBA" id="ARBA00022763"/>
    </source>
</evidence>
<keyword evidence="7 12" id="KW-0378">Hydrolase</keyword>
<proteinExistence type="inferred from homology"/>
<dbReference type="PROSITE" id="PS51462">
    <property type="entry name" value="NUDIX"/>
    <property type="match status" value="1"/>
</dbReference>
<organism evidence="14 15">
    <name type="scientific">Kribbella solani</name>
    <dbReference type="NCBI Taxonomy" id="236067"/>
    <lineage>
        <taxon>Bacteria</taxon>
        <taxon>Bacillati</taxon>
        <taxon>Actinomycetota</taxon>
        <taxon>Actinomycetes</taxon>
        <taxon>Propionibacteriales</taxon>
        <taxon>Kribbellaceae</taxon>
        <taxon>Kribbella</taxon>
    </lineage>
</organism>
<dbReference type="CDD" id="cd03425">
    <property type="entry name" value="NUDIX_MutT_NudA_like"/>
    <property type="match status" value="1"/>
</dbReference>
<evidence type="ECO:0000256" key="1">
    <source>
        <dbReference type="ARBA" id="ARBA00001946"/>
    </source>
</evidence>
<gene>
    <name evidence="14" type="ORF">HDA44_006849</name>
</gene>
<accession>A0A841E8B6</accession>
<evidence type="ECO:0000256" key="12">
    <source>
        <dbReference type="RuleBase" id="RU003476"/>
    </source>
</evidence>
<feature type="domain" description="Nudix hydrolase" evidence="13">
    <location>
        <begin position="1"/>
        <end position="122"/>
    </location>
</feature>
<evidence type="ECO:0000256" key="9">
    <source>
        <dbReference type="ARBA" id="ARBA00023204"/>
    </source>
</evidence>
<dbReference type="SUPFAM" id="SSF55811">
    <property type="entry name" value="Nudix"/>
    <property type="match status" value="1"/>
</dbReference>
<dbReference type="EMBL" id="JACHNF010000001">
    <property type="protein sequence ID" value="MBB5983508.1"/>
    <property type="molecule type" value="Genomic_DNA"/>
</dbReference>
<evidence type="ECO:0000259" key="13">
    <source>
        <dbReference type="PROSITE" id="PS51462"/>
    </source>
</evidence>
<dbReference type="AlphaFoldDB" id="A0A841E8B6"/>
<dbReference type="GO" id="GO:0006260">
    <property type="term" value="P:DNA replication"/>
    <property type="evidence" value="ECO:0007669"/>
    <property type="project" value="UniProtKB-KW"/>
</dbReference>
<dbReference type="Gene3D" id="3.90.79.10">
    <property type="entry name" value="Nucleoside Triphosphate Pyrophosphohydrolase"/>
    <property type="match status" value="1"/>
</dbReference>